<protein>
    <submittedName>
        <fullName evidence="2">Prepilin peptidase dependent protein B</fullName>
    </submittedName>
</protein>
<reference evidence="2 3" key="1">
    <citation type="submission" date="2019-03" db="EMBL/GenBank/DDBJ databases">
        <title>Genomic Encyclopedia of Type Strains, Phase IV (KMG-IV): sequencing the most valuable type-strain genomes for metagenomic binning, comparative biology and taxonomic classification.</title>
        <authorList>
            <person name="Goeker M."/>
        </authorList>
    </citation>
    <scope>NUCLEOTIDE SEQUENCE [LARGE SCALE GENOMIC DNA]</scope>
    <source>
        <strain evidence="2 3">DSM 28231</strain>
    </source>
</reference>
<gene>
    <name evidence="2" type="ORF">EV697_101104</name>
</gene>
<dbReference type="Proteomes" id="UP000294841">
    <property type="component" value="Unassembled WGS sequence"/>
</dbReference>
<dbReference type="InterPro" id="IPR016419">
    <property type="entry name" value="Prepilin_Pept-dep_B_prd"/>
</dbReference>
<evidence type="ECO:0000313" key="2">
    <source>
        <dbReference type="EMBL" id="TCP13983.1"/>
    </source>
</evidence>
<keyword evidence="1" id="KW-1133">Transmembrane helix</keyword>
<name>A0A4R2N2A5_9PAST</name>
<keyword evidence="1" id="KW-0472">Membrane</keyword>
<evidence type="ECO:0000313" key="3">
    <source>
        <dbReference type="Proteomes" id="UP000294841"/>
    </source>
</evidence>
<sequence>MIIGKIYRGQTLLSLILSLSLSSILLFIIISFYTQTEHQNKKIFSKLYLQSELQRTVQLIAKDLRRSGFRAISDKIKVDNLSYFEKNNPYSVTIGQLATETQNSCVIFFYDLNATGCIGTTYTQGLCIKEGKNSTKEIESELFGYRLNKNMIETRSAYKNSVSQQCTSSQCFKYLQASACDSSGWIDLLDDNEIAISTLNFSWLIEGKAIEVSLEGYLKSSPDIRYETSSIIPILNNIIWTENNESN</sequence>
<keyword evidence="3" id="KW-1185">Reference proteome</keyword>
<comment type="caution">
    <text evidence="2">The sequence shown here is derived from an EMBL/GenBank/DDBJ whole genome shotgun (WGS) entry which is preliminary data.</text>
</comment>
<evidence type="ECO:0000256" key="1">
    <source>
        <dbReference type="SAM" id="Phobius"/>
    </source>
</evidence>
<dbReference type="AlphaFoldDB" id="A0A4R2N2A5"/>
<feature type="transmembrane region" description="Helical" evidence="1">
    <location>
        <begin position="12"/>
        <end position="33"/>
    </location>
</feature>
<accession>A0A4R2N2A5</accession>
<dbReference type="OrthoDB" id="5296662at2"/>
<keyword evidence="1" id="KW-0812">Transmembrane</keyword>
<dbReference type="EMBL" id="SLXI01000001">
    <property type="protein sequence ID" value="TCP13983.1"/>
    <property type="molecule type" value="Genomic_DNA"/>
</dbReference>
<dbReference type="PIRSF" id="PIRSF004525">
    <property type="entry name" value="Pilin_peptidase-dep_B_prd"/>
    <property type="match status" value="1"/>
</dbReference>
<organism evidence="2 3">
    <name type="scientific">Bisgaardia hudsonensis</name>
    <dbReference type="NCBI Taxonomy" id="109472"/>
    <lineage>
        <taxon>Bacteria</taxon>
        <taxon>Pseudomonadati</taxon>
        <taxon>Pseudomonadota</taxon>
        <taxon>Gammaproteobacteria</taxon>
        <taxon>Pasteurellales</taxon>
        <taxon>Pasteurellaceae</taxon>
        <taxon>Bisgaardia</taxon>
    </lineage>
</organism>
<dbReference type="RefSeq" id="WP_132021472.1">
    <property type="nucleotide sequence ID" value="NZ_CP016605.1"/>
</dbReference>
<proteinExistence type="predicted"/>